<proteinExistence type="predicted"/>
<dbReference type="EMBL" id="CAJVPV010030221">
    <property type="protein sequence ID" value="CAG8740343.1"/>
    <property type="molecule type" value="Genomic_DNA"/>
</dbReference>
<organism evidence="1 2">
    <name type="scientific">Acaulospora morrowiae</name>
    <dbReference type="NCBI Taxonomy" id="94023"/>
    <lineage>
        <taxon>Eukaryota</taxon>
        <taxon>Fungi</taxon>
        <taxon>Fungi incertae sedis</taxon>
        <taxon>Mucoromycota</taxon>
        <taxon>Glomeromycotina</taxon>
        <taxon>Glomeromycetes</taxon>
        <taxon>Diversisporales</taxon>
        <taxon>Acaulosporaceae</taxon>
        <taxon>Acaulospora</taxon>
    </lineage>
</organism>
<sequence length="71" mass="8015">CLLSANRKTTSLLCNILKFFFTKTSNGINRLLGKHTILREPTRINVDYRLKLLLDLKGLLVIGGIPVYAEL</sequence>
<evidence type="ECO:0000313" key="2">
    <source>
        <dbReference type="Proteomes" id="UP000789342"/>
    </source>
</evidence>
<keyword evidence="2" id="KW-1185">Reference proteome</keyword>
<name>A0A9N9NKD5_9GLOM</name>
<accession>A0A9N9NKD5</accession>
<dbReference type="Proteomes" id="UP000789342">
    <property type="component" value="Unassembled WGS sequence"/>
</dbReference>
<reference evidence="1" key="1">
    <citation type="submission" date="2021-06" db="EMBL/GenBank/DDBJ databases">
        <authorList>
            <person name="Kallberg Y."/>
            <person name="Tangrot J."/>
            <person name="Rosling A."/>
        </authorList>
    </citation>
    <scope>NUCLEOTIDE SEQUENCE</scope>
    <source>
        <strain evidence="1">CL551</strain>
    </source>
</reference>
<protein>
    <submittedName>
        <fullName evidence="1">18093_t:CDS:1</fullName>
    </submittedName>
</protein>
<evidence type="ECO:0000313" key="1">
    <source>
        <dbReference type="EMBL" id="CAG8740343.1"/>
    </source>
</evidence>
<comment type="caution">
    <text evidence="1">The sequence shown here is derived from an EMBL/GenBank/DDBJ whole genome shotgun (WGS) entry which is preliminary data.</text>
</comment>
<dbReference type="AlphaFoldDB" id="A0A9N9NKD5"/>
<feature type="non-terminal residue" evidence="1">
    <location>
        <position position="1"/>
    </location>
</feature>
<gene>
    <name evidence="1" type="ORF">AMORRO_LOCUS14671</name>
</gene>